<gene>
    <name evidence="2" type="ORF">BD410DRAFT_841822</name>
</gene>
<name>A0A4Y7PZB0_9AGAM</name>
<dbReference type="EMBL" id="ML170193">
    <property type="protein sequence ID" value="TDL19870.1"/>
    <property type="molecule type" value="Genomic_DNA"/>
</dbReference>
<evidence type="ECO:0000313" key="2">
    <source>
        <dbReference type="EMBL" id="TDL19870.1"/>
    </source>
</evidence>
<keyword evidence="3" id="KW-1185">Reference proteome</keyword>
<evidence type="ECO:0000313" key="3">
    <source>
        <dbReference type="Proteomes" id="UP000294933"/>
    </source>
</evidence>
<feature type="compositionally biased region" description="Basic and acidic residues" evidence="1">
    <location>
        <begin position="109"/>
        <end position="119"/>
    </location>
</feature>
<dbReference type="AlphaFoldDB" id="A0A4Y7PZB0"/>
<proteinExistence type="predicted"/>
<feature type="region of interest" description="Disordered" evidence="1">
    <location>
        <begin position="71"/>
        <end position="119"/>
    </location>
</feature>
<sequence length="228" mass="25755">MSTSTQNTPRHLAVHTYVAKSGVKHTARDTATARKPQPNLLSNYSRFFEGTEGRLAPQRVELASTDARSIYTPIPPSTIGTADRSERGTDTVAGETRSHHGHSTPQDEPEMKRHSRSDQRHIREPYSRYHFSGHTCHADEGNSDHESGVLVERTNPKWVGEGSRKLRKAPPKARMPPHVSMDGDIREDPSRPLPRRPERKEDGPPRPHVLHKEKRERRASKRQDGPTT</sequence>
<evidence type="ECO:0000256" key="1">
    <source>
        <dbReference type="SAM" id="MobiDB-lite"/>
    </source>
</evidence>
<feature type="region of interest" description="Disordered" evidence="1">
    <location>
        <begin position="131"/>
        <end position="228"/>
    </location>
</feature>
<feature type="compositionally biased region" description="Basic and acidic residues" evidence="1">
    <location>
        <begin position="136"/>
        <end position="147"/>
    </location>
</feature>
<protein>
    <submittedName>
        <fullName evidence="2">Uncharacterized protein</fullName>
    </submittedName>
</protein>
<dbReference type="VEuPathDB" id="FungiDB:BD410DRAFT_841822"/>
<feature type="compositionally biased region" description="Basic residues" evidence="1">
    <location>
        <begin position="208"/>
        <end position="220"/>
    </location>
</feature>
<dbReference type="Proteomes" id="UP000294933">
    <property type="component" value="Unassembled WGS sequence"/>
</dbReference>
<feature type="compositionally biased region" description="Basic and acidic residues" evidence="1">
    <location>
        <begin position="181"/>
        <end position="205"/>
    </location>
</feature>
<reference evidence="2 3" key="1">
    <citation type="submission" date="2018-06" db="EMBL/GenBank/DDBJ databases">
        <title>A transcriptomic atlas of mushroom development highlights an independent origin of complex multicellularity.</title>
        <authorList>
            <consortium name="DOE Joint Genome Institute"/>
            <person name="Krizsan K."/>
            <person name="Almasi E."/>
            <person name="Merenyi Z."/>
            <person name="Sahu N."/>
            <person name="Viragh M."/>
            <person name="Koszo T."/>
            <person name="Mondo S."/>
            <person name="Kiss B."/>
            <person name="Balint B."/>
            <person name="Kues U."/>
            <person name="Barry K."/>
            <person name="Hegedus J.C."/>
            <person name="Henrissat B."/>
            <person name="Johnson J."/>
            <person name="Lipzen A."/>
            <person name="Ohm R."/>
            <person name="Nagy I."/>
            <person name="Pangilinan J."/>
            <person name="Yan J."/>
            <person name="Xiong Y."/>
            <person name="Grigoriev I.V."/>
            <person name="Hibbett D.S."/>
            <person name="Nagy L.G."/>
        </authorList>
    </citation>
    <scope>NUCLEOTIDE SEQUENCE [LARGE SCALE GENOMIC DNA]</scope>
    <source>
        <strain evidence="2 3">SZMC22713</strain>
    </source>
</reference>
<organism evidence="2 3">
    <name type="scientific">Rickenella mellea</name>
    <dbReference type="NCBI Taxonomy" id="50990"/>
    <lineage>
        <taxon>Eukaryota</taxon>
        <taxon>Fungi</taxon>
        <taxon>Dikarya</taxon>
        <taxon>Basidiomycota</taxon>
        <taxon>Agaricomycotina</taxon>
        <taxon>Agaricomycetes</taxon>
        <taxon>Hymenochaetales</taxon>
        <taxon>Rickenellaceae</taxon>
        <taxon>Rickenella</taxon>
    </lineage>
</organism>
<accession>A0A4Y7PZB0</accession>